<evidence type="ECO:0000256" key="1">
    <source>
        <dbReference type="ARBA" id="ARBA00022741"/>
    </source>
</evidence>
<dbReference type="PANTHER" id="PTHR43158:SF1">
    <property type="entry name" value="ABC TRANSPORTER, ATP-BINDING PROTEIN"/>
    <property type="match status" value="1"/>
</dbReference>
<gene>
    <name evidence="4" type="ORF">J7W16_19690</name>
</gene>
<keyword evidence="1" id="KW-0547">Nucleotide-binding</keyword>
<proteinExistence type="predicted"/>
<dbReference type="EMBL" id="JAGKSQ010000012">
    <property type="protein sequence ID" value="MBP3953341.1"/>
    <property type="molecule type" value="Genomic_DNA"/>
</dbReference>
<evidence type="ECO:0000313" key="5">
    <source>
        <dbReference type="Proteomes" id="UP000678228"/>
    </source>
</evidence>
<sequence length="230" mass="25786">MISIQHVSKKFLSKSALENVSLELESGKIIGLVGENGSGKSTTLKLIAGLNKPTKGTITINGVPSTHRIANQVAYLSELDEYYSFYNVGETIDFHASQFPDFNKEKAEEIREFMNLDRNAKLKHLSKGNRGRLKIVLTLAREVPVILMDEPLSGLDPMVRESIVKGLISFIDLEKQVVLITTHEIKEIETILDDVIVIKDGSIIGHHNVESLRIEQNMGIVEWMTTIYNR</sequence>
<evidence type="ECO:0000313" key="4">
    <source>
        <dbReference type="EMBL" id="MBP3953341.1"/>
    </source>
</evidence>
<comment type="caution">
    <text evidence="4">The sequence shown here is derived from an EMBL/GenBank/DDBJ whole genome shotgun (WGS) entry which is preliminary data.</text>
</comment>
<dbReference type="CDD" id="cd03230">
    <property type="entry name" value="ABC_DR_subfamily_A"/>
    <property type="match status" value="1"/>
</dbReference>
<dbReference type="PROSITE" id="PS50893">
    <property type="entry name" value="ABC_TRANSPORTER_2"/>
    <property type="match status" value="1"/>
</dbReference>
<dbReference type="Pfam" id="PF00005">
    <property type="entry name" value="ABC_tran"/>
    <property type="match status" value="1"/>
</dbReference>
<evidence type="ECO:0000259" key="3">
    <source>
        <dbReference type="PROSITE" id="PS50893"/>
    </source>
</evidence>
<dbReference type="Gene3D" id="3.40.50.300">
    <property type="entry name" value="P-loop containing nucleotide triphosphate hydrolases"/>
    <property type="match status" value="1"/>
</dbReference>
<feature type="domain" description="ABC transporter" evidence="3">
    <location>
        <begin position="2"/>
        <end position="225"/>
    </location>
</feature>
<dbReference type="PANTHER" id="PTHR43158">
    <property type="entry name" value="SKFA PEPTIDE EXPORT ATP-BINDING PROTEIN SKFE"/>
    <property type="match status" value="1"/>
</dbReference>
<dbReference type="AlphaFoldDB" id="A0A940WW13"/>
<dbReference type="InterPro" id="IPR027417">
    <property type="entry name" value="P-loop_NTPase"/>
</dbReference>
<organism evidence="4 5">
    <name type="scientific">Halalkalibacter suaedae</name>
    <dbReference type="NCBI Taxonomy" id="2822140"/>
    <lineage>
        <taxon>Bacteria</taxon>
        <taxon>Bacillati</taxon>
        <taxon>Bacillota</taxon>
        <taxon>Bacilli</taxon>
        <taxon>Bacillales</taxon>
        <taxon>Bacillaceae</taxon>
        <taxon>Halalkalibacter</taxon>
    </lineage>
</organism>
<dbReference type="SUPFAM" id="SSF52540">
    <property type="entry name" value="P-loop containing nucleoside triphosphate hydrolases"/>
    <property type="match status" value="1"/>
</dbReference>
<dbReference type="GO" id="GO:0016887">
    <property type="term" value="F:ATP hydrolysis activity"/>
    <property type="evidence" value="ECO:0007669"/>
    <property type="project" value="InterPro"/>
</dbReference>
<keyword evidence="5" id="KW-1185">Reference proteome</keyword>
<protein>
    <submittedName>
        <fullName evidence="4">ABC transporter ATP-binding protein</fullName>
    </submittedName>
</protein>
<keyword evidence="2 4" id="KW-0067">ATP-binding</keyword>
<dbReference type="RefSeq" id="WP_210599198.1">
    <property type="nucleotide sequence ID" value="NZ_JAGKSQ010000012.1"/>
</dbReference>
<accession>A0A940WW13</accession>
<dbReference type="InterPro" id="IPR003439">
    <property type="entry name" value="ABC_transporter-like_ATP-bd"/>
</dbReference>
<evidence type="ECO:0000256" key="2">
    <source>
        <dbReference type="ARBA" id="ARBA00022840"/>
    </source>
</evidence>
<dbReference type="InterPro" id="IPR003593">
    <property type="entry name" value="AAA+_ATPase"/>
</dbReference>
<dbReference type="Proteomes" id="UP000678228">
    <property type="component" value="Unassembled WGS sequence"/>
</dbReference>
<name>A0A940WW13_9BACI</name>
<dbReference type="GO" id="GO:0005524">
    <property type="term" value="F:ATP binding"/>
    <property type="evidence" value="ECO:0007669"/>
    <property type="project" value="UniProtKB-KW"/>
</dbReference>
<reference evidence="4" key="1">
    <citation type="submission" date="2021-03" db="EMBL/GenBank/DDBJ databases">
        <title>Bacillus suaedae sp. nov., isolated from Suaeda aralocaspica.</title>
        <authorList>
            <person name="Lei R.F.R."/>
        </authorList>
    </citation>
    <scope>NUCLEOTIDE SEQUENCE</scope>
    <source>
        <strain evidence="4">YZJH907-2</strain>
    </source>
</reference>
<dbReference type="SMART" id="SM00382">
    <property type="entry name" value="AAA"/>
    <property type="match status" value="1"/>
</dbReference>